<gene>
    <name evidence="2" type="ORF">ENV54_01130</name>
</gene>
<comment type="caution">
    <text evidence="2">The sequence shown here is derived from an EMBL/GenBank/DDBJ whole genome shotgun (WGS) entry which is preliminary data.</text>
</comment>
<reference evidence="2" key="1">
    <citation type="journal article" date="2020" name="mSystems">
        <title>Genome- and Community-Level Interaction Insights into Carbon Utilization and Element Cycling Functions of Hydrothermarchaeota in Hydrothermal Sediment.</title>
        <authorList>
            <person name="Zhou Z."/>
            <person name="Liu Y."/>
            <person name="Xu W."/>
            <person name="Pan J."/>
            <person name="Luo Z.H."/>
            <person name="Li M."/>
        </authorList>
    </citation>
    <scope>NUCLEOTIDE SEQUENCE [LARGE SCALE GENOMIC DNA]</scope>
    <source>
        <strain evidence="2">SpSt-769</strain>
    </source>
</reference>
<dbReference type="SUPFAM" id="SSF55804">
    <property type="entry name" value="Phoshotransferase/anion transport protein"/>
    <property type="match status" value="1"/>
</dbReference>
<dbReference type="Pfam" id="PF00359">
    <property type="entry name" value="PTS_EIIA_2"/>
    <property type="match status" value="1"/>
</dbReference>
<name>A0A7C4AQ28_9BACT</name>
<dbReference type="Gene3D" id="3.40.930.10">
    <property type="entry name" value="Mannitol-specific EII, Chain A"/>
    <property type="match status" value="1"/>
</dbReference>
<dbReference type="PANTHER" id="PTHR47738:SF1">
    <property type="entry name" value="NITROGEN REGULATORY PROTEIN"/>
    <property type="match status" value="1"/>
</dbReference>
<proteinExistence type="predicted"/>
<keyword evidence="2" id="KW-0813">Transport</keyword>
<feature type="domain" description="PTS EIIA type-2" evidence="1">
    <location>
        <begin position="1"/>
        <end position="153"/>
    </location>
</feature>
<evidence type="ECO:0000313" key="2">
    <source>
        <dbReference type="EMBL" id="HGH59880.1"/>
    </source>
</evidence>
<protein>
    <submittedName>
        <fullName evidence="2">PTS sugar transporter subunit IIA</fullName>
    </submittedName>
</protein>
<sequence length="267" mass="29566">MDTILDALQEGRLFELPENDKEHALRFLAHVIEAFPETAPGTDVVELVMNREQATNTAIGKGWACPHARVPYEEDLMCVVGWSPTGIDYGAPDGNPVSLVVMHVVPENQRNHYLREVSLLAKALEGYSTFETLAKLKTLDEVRNYLLDLIAQTKTAVGPDTRVKMIRLQTRPAPEPVVIQDLSNLIIEPVTLITAPGMKCVALTQNLKLSDWLESETEVIKKIETEGVFQGSGWRVLCRNSTAYPGGRAAYDCIALSLSPNNSRLKK</sequence>
<organism evidence="2">
    <name type="scientific">Desulfomonile tiedjei</name>
    <dbReference type="NCBI Taxonomy" id="2358"/>
    <lineage>
        <taxon>Bacteria</taxon>
        <taxon>Pseudomonadati</taxon>
        <taxon>Thermodesulfobacteriota</taxon>
        <taxon>Desulfomonilia</taxon>
        <taxon>Desulfomonilales</taxon>
        <taxon>Desulfomonilaceae</taxon>
        <taxon>Desulfomonile</taxon>
    </lineage>
</organism>
<accession>A0A7C4AQ28</accession>
<dbReference type="PROSITE" id="PS51094">
    <property type="entry name" value="PTS_EIIA_TYPE_2"/>
    <property type="match status" value="1"/>
</dbReference>
<dbReference type="GO" id="GO:0030295">
    <property type="term" value="F:protein kinase activator activity"/>
    <property type="evidence" value="ECO:0007669"/>
    <property type="project" value="TreeGrafter"/>
</dbReference>
<dbReference type="EMBL" id="DTGT01000034">
    <property type="protein sequence ID" value="HGH59880.1"/>
    <property type="molecule type" value="Genomic_DNA"/>
</dbReference>
<dbReference type="InterPro" id="IPR016152">
    <property type="entry name" value="PTrfase/Anion_transptr"/>
</dbReference>
<dbReference type="InterPro" id="IPR002178">
    <property type="entry name" value="PTS_EIIA_type-2_dom"/>
</dbReference>
<dbReference type="AlphaFoldDB" id="A0A7C4AQ28"/>
<dbReference type="PANTHER" id="PTHR47738">
    <property type="entry name" value="PTS SYSTEM FRUCTOSE-LIKE EIIA COMPONENT-RELATED"/>
    <property type="match status" value="1"/>
</dbReference>
<dbReference type="InterPro" id="IPR051541">
    <property type="entry name" value="PTS_SugarTrans_NitroReg"/>
</dbReference>
<evidence type="ECO:0000259" key="1">
    <source>
        <dbReference type="PROSITE" id="PS51094"/>
    </source>
</evidence>
<keyword evidence="2" id="KW-0762">Sugar transport</keyword>